<dbReference type="RefSeq" id="WP_315653342.1">
    <property type="nucleotide sequence ID" value="NZ_JAVXZY010000018.1"/>
</dbReference>
<keyword evidence="1" id="KW-0732">Signal</keyword>
<dbReference type="EMBL" id="JAVXZY010000018">
    <property type="protein sequence ID" value="MDT9002445.1"/>
    <property type="molecule type" value="Genomic_DNA"/>
</dbReference>
<evidence type="ECO:0000256" key="1">
    <source>
        <dbReference type="SAM" id="SignalP"/>
    </source>
</evidence>
<organism evidence="2 3">
    <name type="scientific">Roseateles aquae</name>
    <dbReference type="NCBI Taxonomy" id="3077235"/>
    <lineage>
        <taxon>Bacteria</taxon>
        <taxon>Pseudomonadati</taxon>
        <taxon>Pseudomonadota</taxon>
        <taxon>Betaproteobacteria</taxon>
        <taxon>Burkholderiales</taxon>
        <taxon>Sphaerotilaceae</taxon>
        <taxon>Roseateles</taxon>
    </lineage>
</organism>
<sequence length="342" mass="36950">MKMPHTRSTRLITALLAVLSVGASMDSAQAAVFKDAQLESLHEAGKFAELEQQAQTRLKANPADAEASAALVLGQSLADPANAQRLEAAAQQARLCIQQHPNVAVCHLAAAQNLSLQMLNMGMAKAMRSVGSLKDAWIRTLELEPTSVTARVQLAKLYITLPGMMGGSTAKAMELEAAVRNSQPETARIIRVHIAAEAKKWGEMETELLALKGAKDSALLEEVRDATMELALVYLKDGKDLAKARSLYEFLQREQPSRAAGFYGAARVQAALGQLDEAIRLFERARTLAGADDYPIDHRLGDALLAKGDKAQAKAVYERFIANKRAKPANVETVRKSLAKLG</sequence>
<dbReference type="Gene3D" id="1.25.40.10">
    <property type="entry name" value="Tetratricopeptide repeat domain"/>
    <property type="match status" value="1"/>
</dbReference>
<comment type="caution">
    <text evidence="2">The sequence shown here is derived from an EMBL/GenBank/DDBJ whole genome shotgun (WGS) entry which is preliminary data.</text>
</comment>
<dbReference type="Proteomes" id="UP001246372">
    <property type="component" value="Unassembled WGS sequence"/>
</dbReference>
<dbReference type="InterPro" id="IPR019734">
    <property type="entry name" value="TPR_rpt"/>
</dbReference>
<accession>A0ABU3PIR6</accession>
<proteinExistence type="predicted"/>
<feature type="signal peptide" evidence="1">
    <location>
        <begin position="1"/>
        <end position="30"/>
    </location>
</feature>
<name>A0ABU3PIR6_9BURK</name>
<reference evidence="2" key="1">
    <citation type="submission" date="2023-09" db="EMBL/GenBank/DDBJ databases">
        <title>Paucibacter sp. APW11 Genome sequencing and assembly.</title>
        <authorList>
            <person name="Kim I."/>
        </authorList>
    </citation>
    <scope>NUCLEOTIDE SEQUENCE</scope>
    <source>
        <strain evidence="2">APW11</strain>
    </source>
</reference>
<dbReference type="SUPFAM" id="SSF48452">
    <property type="entry name" value="TPR-like"/>
    <property type="match status" value="1"/>
</dbReference>
<evidence type="ECO:0000313" key="3">
    <source>
        <dbReference type="Proteomes" id="UP001246372"/>
    </source>
</evidence>
<evidence type="ECO:0000313" key="2">
    <source>
        <dbReference type="EMBL" id="MDT9002445.1"/>
    </source>
</evidence>
<dbReference type="InterPro" id="IPR011990">
    <property type="entry name" value="TPR-like_helical_dom_sf"/>
</dbReference>
<protein>
    <submittedName>
        <fullName evidence="2">Tetratricopeptide repeat protein</fullName>
    </submittedName>
</protein>
<keyword evidence="3" id="KW-1185">Reference proteome</keyword>
<gene>
    <name evidence="2" type="ORF">RQP53_24400</name>
</gene>
<dbReference type="Pfam" id="PF13174">
    <property type="entry name" value="TPR_6"/>
    <property type="match status" value="1"/>
</dbReference>
<feature type="chain" id="PRO_5045411102" evidence="1">
    <location>
        <begin position="31"/>
        <end position="342"/>
    </location>
</feature>